<sequence length="621" mass="71101">MPPYTLENLQLDCPDSRNSSESFACPRGRLRLDLPLLRRSASARYRLTLNPAVQLRLDPLRFARGKWRLQWSQQESDWHLDLQGHQPLALVWLRPLLPRSLQGIETLGGNLHLQASGRGQAEAQHWQAKLTGGSLHLHDSDYARVLDQAGLRVRLQASRKRADWHGTLDLHLDQGEGLWLPFYWNFTAHPFHFSGQWRWHPRSRSLILQDFRLRQTNVWTLGGVDFELKHDNGIKTRGDLIFHGRLPALFDNYLKPLLEGGNWEGLSVVTGRTCGQVRWRNGPRQVRLALERLTLDDRQRRLGLNRLHAELYWQRSLDAGAQAFPTSRLAWHAGHLYAIPFGAARFLLRLLDDDIRLLRPATIPVVDGRLHIRELEILDLTRTPRLHFAGDLERISLEVLTRVLGLPPLAGSLDGHIPKVTYDHRRHILKVDGQLVVDVFDGRIVVENLVVTDLFGALPRLRADIYLHDLDLEQVTGHFSFGRITGRLEGYVKNLQLENWRPVTFDAWFATPGDDRSRKRISQKAVENLTTVGGGGAVGVLSRLVLRLFDEFHYRRLGLGCRLRHNVCELRGIAAAPQGFYIVQGSYLPRIDVIGYNRCIDWPTLIARLKRITQVQGPVIR</sequence>
<evidence type="ECO:0008006" key="3">
    <source>
        <dbReference type="Google" id="ProtNLM"/>
    </source>
</evidence>
<proteinExistence type="predicted"/>
<reference evidence="2" key="1">
    <citation type="journal article" date="2024" name="Int. J. Syst. Evol. Microbiol.">
        <title>Methylomarinovum tepidoasis sp. nov., a moderately thermophilic methanotroph of the family Methylothermaceae isolated from a deep-sea hydrothermal field.</title>
        <authorList>
            <person name="Hirayama H."/>
            <person name="Takaki Y."/>
            <person name="Abe M."/>
            <person name="Miyazaki M."/>
            <person name="Uematsu K."/>
            <person name="Matsui Y."/>
            <person name="Takai K."/>
        </authorList>
    </citation>
    <scope>NUCLEOTIDE SEQUENCE [LARGE SCALE GENOMIC DNA]</scope>
    <source>
        <strain evidence="2">IN45</strain>
    </source>
</reference>
<dbReference type="Proteomes" id="UP001321450">
    <property type="component" value="Chromosome"/>
</dbReference>
<dbReference type="RefSeq" id="WP_286291781.1">
    <property type="nucleotide sequence ID" value="NZ_AP024718.1"/>
</dbReference>
<protein>
    <recommendedName>
        <fullName evidence="3">AsmA-like C-terminal domain-containing protein</fullName>
    </recommendedName>
</protein>
<dbReference type="EMBL" id="AP024718">
    <property type="protein sequence ID" value="BCX89450.1"/>
    <property type="molecule type" value="Genomic_DNA"/>
</dbReference>
<evidence type="ECO:0000313" key="1">
    <source>
        <dbReference type="EMBL" id="BCX89450.1"/>
    </source>
</evidence>
<dbReference type="AlphaFoldDB" id="A0AAU9C059"/>
<dbReference type="KEGG" id="meiy:MIN45_P1823"/>
<organism evidence="1 2">
    <name type="scientific">Methylomarinovum tepidoasis</name>
    <dbReference type="NCBI Taxonomy" id="2840183"/>
    <lineage>
        <taxon>Bacteria</taxon>
        <taxon>Pseudomonadati</taxon>
        <taxon>Pseudomonadota</taxon>
        <taxon>Gammaproteobacteria</taxon>
        <taxon>Methylococcales</taxon>
        <taxon>Methylothermaceae</taxon>
        <taxon>Methylomarinovum</taxon>
    </lineage>
</organism>
<name>A0AAU9C059_9GAMM</name>
<keyword evidence="2" id="KW-1185">Reference proteome</keyword>
<accession>A0AAU9C059</accession>
<evidence type="ECO:0000313" key="2">
    <source>
        <dbReference type="Proteomes" id="UP001321450"/>
    </source>
</evidence>
<gene>
    <name evidence="1" type="ORF">MIN45_P1823</name>
</gene>